<feature type="domain" description="Intradiol ring-cleavage dioxygenases" evidence="2">
    <location>
        <begin position="135"/>
        <end position="231"/>
    </location>
</feature>
<dbReference type="AlphaFoldDB" id="A0A1W0XFI8"/>
<dbReference type="InterPro" id="IPR000627">
    <property type="entry name" value="Intradiol_dOase_C"/>
</dbReference>
<dbReference type="PANTHER" id="PTHR34315">
    <property type="match status" value="1"/>
</dbReference>
<dbReference type="InterPro" id="IPR015889">
    <property type="entry name" value="Intradiol_dOase_core"/>
</dbReference>
<comment type="caution">
    <text evidence="3">The sequence shown here is derived from an EMBL/GenBank/DDBJ whole genome shotgun (WGS) entry which is preliminary data.</text>
</comment>
<feature type="chain" id="PRO_5013320442" description="Intradiol ring-cleavage dioxygenases domain-containing protein" evidence="1">
    <location>
        <begin position="22"/>
        <end position="358"/>
    </location>
</feature>
<gene>
    <name evidence="3" type="ORF">BV898_00367</name>
</gene>
<dbReference type="Pfam" id="PF00775">
    <property type="entry name" value="Dioxygenase_C"/>
    <property type="match status" value="1"/>
</dbReference>
<name>A0A1W0XFI8_HYPEX</name>
<dbReference type="GO" id="GO:0016702">
    <property type="term" value="F:oxidoreductase activity, acting on single donors with incorporation of molecular oxygen, incorporation of two atoms of oxygen"/>
    <property type="evidence" value="ECO:0007669"/>
    <property type="project" value="InterPro"/>
</dbReference>
<evidence type="ECO:0000259" key="2">
    <source>
        <dbReference type="Pfam" id="PF00775"/>
    </source>
</evidence>
<evidence type="ECO:0000313" key="3">
    <source>
        <dbReference type="EMBL" id="OQV26249.1"/>
    </source>
</evidence>
<organism evidence="3 4">
    <name type="scientific">Hypsibius exemplaris</name>
    <name type="common">Freshwater tardigrade</name>
    <dbReference type="NCBI Taxonomy" id="2072580"/>
    <lineage>
        <taxon>Eukaryota</taxon>
        <taxon>Metazoa</taxon>
        <taxon>Ecdysozoa</taxon>
        <taxon>Tardigrada</taxon>
        <taxon>Eutardigrada</taxon>
        <taxon>Parachela</taxon>
        <taxon>Hypsibioidea</taxon>
        <taxon>Hypsibiidae</taxon>
        <taxon>Hypsibius</taxon>
    </lineage>
</organism>
<dbReference type="GO" id="GO:0008199">
    <property type="term" value="F:ferric iron binding"/>
    <property type="evidence" value="ECO:0007669"/>
    <property type="project" value="InterPro"/>
</dbReference>
<protein>
    <recommendedName>
        <fullName evidence="2">Intradiol ring-cleavage dioxygenases domain-containing protein</fullName>
    </recommendedName>
</protein>
<dbReference type="EMBL" id="MTYJ01000001">
    <property type="protein sequence ID" value="OQV26249.1"/>
    <property type="molecule type" value="Genomic_DNA"/>
</dbReference>
<dbReference type="Proteomes" id="UP000192578">
    <property type="component" value="Unassembled WGS sequence"/>
</dbReference>
<dbReference type="PANTHER" id="PTHR34315:SF1">
    <property type="entry name" value="INTRADIOL RING-CLEAVAGE DIOXYGENASES DOMAIN-CONTAINING PROTEIN-RELATED"/>
    <property type="match status" value="1"/>
</dbReference>
<dbReference type="SUPFAM" id="SSF49482">
    <property type="entry name" value="Aromatic compound dioxygenase"/>
    <property type="match status" value="1"/>
</dbReference>
<sequence length="358" mass="38404">MAKILATLAIVLYVGSTGTWAHPGTANDVNTETAATRETFMEKSLISYGHCEDMRESRSLQKRAAERRFELMARLSIDQNRFLEAKSSRDVATALNTNHLSNKSGLTSATKDELFTGSPVCVLVPEVTQGPYYIDGELIRADVRESQTGISLFVDIQVVDINTCKPIPNMYLDWWHCNSTGVYSGVVAGGNGNSNDASNLNATFLRGIAPTDAQGVVQFHSTFPGHYNGRAPHVHILTHLNGTVFPNGTYKGGAVQHVGQLFFDQDLISRVEATSPYNTNTQPLTTNVQDSILAQEAAGQHDPIVQYVMLGSKIEDGLLAWVTIGVDVKASQPSQNISPAATLTANGGVVNPNAGGGG</sequence>
<reference evidence="4" key="1">
    <citation type="submission" date="2017-01" db="EMBL/GenBank/DDBJ databases">
        <title>Comparative genomics of anhydrobiosis in the tardigrade Hypsibius dujardini.</title>
        <authorList>
            <person name="Yoshida Y."/>
            <person name="Koutsovoulos G."/>
            <person name="Laetsch D."/>
            <person name="Stevens L."/>
            <person name="Kumar S."/>
            <person name="Horikawa D."/>
            <person name="Ishino K."/>
            <person name="Komine S."/>
            <person name="Tomita M."/>
            <person name="Blaxter M."/>
            <person name="Arakawa K."/>
        </authorList>
    </citation>
    <scope>NUCLEOTIDE SEQUENCE [LARGE SCALE GENOMIC DNA]</scope>
    <source>
        <strain evidence="4">Z151</strain>
    </source>
</reference>
<accession>A0A1W0XFI8</accession>
<dbReference type="CDD" id="cd03457">
    <property type="entry name" value="intradiol_dioxygenase_like"/>
    <property type="match status" value="1"/>
</dbReference>
<dbReference type="OrthoDB" id="10021862at2759"/>
<keyword evidence="1" id="KW-0732">Signal</keyword>
<dbReference type="Gene3D" id="2.60.130.10">
    <property type="entry name" value="Aromatic compound dioxygenase"/>
    <property type="match status" value="1"/>
</dbReference>
<evidence type="ECO:0000313" key="4">
    <source>
        <dbReference type="Proteomes" id="UP000192578"/>
    </source>
</evidence>
<proteinExistence type="predicted"/>
<evidence type="ECO:0000256" key="1">
    <source>
        <dbReference type="SAM" id="SignalP"/>
    </source>
</evidence>
<keyword evidence="4" id="KW-1185">Reference proteome</keyword>
<feature type="signal peptide" evidence="1">
    <location>
        <begin position="1"/>
        <end position="21"/>
    </location>
</feature>